<feature type="compositionally biased region" description="Basic and acidic residues" evidence="1">
    <location>
        <begin position="164"/>
        <end position="174"/>
    </location>
</feature>
<evidence type="ECO:0000256" key="1">
    <source>
        <dbReference type="SAM" id="MobiDB-lite"/>
    </source>
</evidence>
<evidence type="ECO:0000313" key="3">
    <source>
        <dbReference type="EMBL" id="KAH3846965.1"/>
    </source>
</evidence>
<dbReference type="Gene3D" id="1.10.418.10">
    <property type="entry name" value="Calponin-like domain"/>
    <property type="match status" value="1"/>
</dbReference>
<dbReference type="SMART" id="SM00454">
    <property type="entry name" value="SAM"/>
    <property type="match status" value="1"/>
</dbReference>
<dbReference type="Gene3D" id="1.10.150.50">
    <property type="entry name" value="Transcription Factor, Ets-1"/>
    <property type="match status" value="1"/>
</dbReference>
<feature type="compositionally biased region" description="Polar residues" evidence="1">
    <location>
        <begin position="382"/>
        <end position="392"/>
    </location>
</feature>
<dbReference type="InterPro" id="IPR036872">
    <property type="entry name" value="CH_dom_sf"/>
</dbReference>
<feature type="compositionally biased region" description="Low complexity" evidence="1">
    <location>
        <begin position="221"/>
        <end position="231"/>
    </location>
</feature>
<feature type="compositionally biased region" description="Polar residues" evidence="1">
    <location>
        <begin position="499"/>
        <end position="526"/>
    </location>
</feature>
<feature type="compositionally biased region" description="Low complexity" evidence="1">
    <location>
        <begin position="634"/>
        <end position="652"/>
    </location>
</feature>
<feature type="compositionally biased region" description="Basic and acidic residues" evidence="1">
    <location>
        <begin position="397"/>
        <end position="407"/>
    </location>
</feature>
<feature type="compositionally biased region" description="Low complexity" evidence="1">
    <location>
        <begin position="527"/>
        <end position="545"/>
    </location>
</feature>
<feature type="region of interest" description="Disordered" evidence="1">
    <location>
        <begin position="779"/>
        <end position="814"/>
    </location>
</feature>
<dbReference type="PROSITE" id="PS50021">
    <property type="entry name" value="CH"/>
    <property type="match status" value="1"/>
</dbReference>
<organism evidence="3 4">
    <name type="scientific">Dreissena polymorpha</name>
    <name type="common">Zebra mussel</name>
    <name type="synonym">Mytilus polymorpha</name>
    <dbReference type="NCBI Taxonomy" id="45954"/>
    <lineage>
        <taxon>Eukaryota</taxon>
        <taxon>Metazoa</taxon>
        <taxon>Spiralia</taxon>
        <taxon>Lophotrochozoa</taxon>
        <taxon>Mollusca</taxon>
        <taxon>Bivalvia</taxon>
        <taxon>Autobranchia</taxon>
        <taxon>Heteroconchia</taxon>
        <taxon>Euheterodonta</taxon>
        <taxon>Imparidentia</taxon>
        <taxon>Neoheterodontei</taxon>
        <taxon>Myida</taxon>
        <taxon>Dreissenoidea</taxon>
        <taxon>Dreissenidae</taxon>
        <taxon>Dreissena</taxon>
    </lineage>
</organism>
<feature type="region of interest" description="Disordered" evidence="1">
    <location>
        <begin position="218"/>
        <end position="237"/>
    </location>
</feature>
<dbReference type="InterPro" id="IPR001660">
    <property type="entry name" value="SAM"/>
</dbReference>
<dbReference type="Proteomes" id="UP000828390">
    <property type="component" value="Unassembled WGS sequence"/>
</dbReference>
<reference evidence="3" key="1">
    <citation type="journal article" date="2019" name="bioRxiv">
        <title>The Genome of the Zebra Mussel, Dreissena polymorpha: A Resource for Invasive Species Research.</title>
        <authorList>
            <person name="McCartney M.A."/>
            <person name="Auch B."/>
            <person name="Kono T."/>
            <person name="Mallez S."/>
            <person name="Zhang Y."/>
            <person name="Obille A."/>
            <person name="Becker A."/>
            <person name="Abrahante J.E."/>
            <person name="Garbe J."/>
            <person name="Badalamenti J.P."/>
            <person name="Herman A."/>
            <person name="Mangelson H."/>
            <person name="Liachko I."/>
            <person name="Sullivan S."/>
            <person name="Sone E.D."/>
            <person name="Koren S."/>
            <person name="Silverstein K.A.T."/>
            <person name="Beckman K.B."/>
            <person name="Gohl D.M."/>
        </authorList>
    </citation>
    <scope>NUCLEOTIDE SEQUENCE</scope>
    <source>
        <strain evidence="3">Duluth1</strain>
        <tissue evidence="3">Whole animal</tissue>
    </source>
</reference>
<feature type="compositionally biased region" description="Polar residues" evidence="1">
    <location>
        <begin position="264"/>
        <end position="293"/>
    </location>
</feature>
<feature type="compositionally biased region" description="Basic residues" evidence="1">
    <location>
        <begin position="990"/>
        <end position="1005"/>
    </location>
</feature>
<dbReference type="SUPFAM" id="SSF47576">
    <property type="entry name" value="Calponin-homology domain, CH-domain"/>
    <property type="match status" value="1"/>
</dbReference>
<dbReference type="Pfam" id="PF07647">
    <property type="entry name" value="SAM_2"/>
    <property type="match status" value="1"/>
</dbReference>
<dbReference type="SUPFAM" id="SSF47769">
    <property type="entry name" value="SAM/Pointed domain"/>
    <property type="match status" value="1"/>
</dbReference>
<feature type="region of interest" description="Disordered" evidence="1">
    <location>
        <begin position="249"/>
        <end position="295"/>
    </location>
</feature>
<dbReference type="EMBL" id="JAIWYP010000003">
    <property type="protein sequence ID" value="KAH3846965.1"/>
    <property type="molecule type" value="Genomic_DNA"/>
</dbReference>
<feature type="region of interest" description="Disordered" evidence="1">
    <location>
        <begin position="949"/>
        <end position="1005"/>
    </location>
</feature>
<dbReference type="CDD" id="cd09487">
    <property type="entry name" value="SAM_superfamily"/>
    <property type="match status" value="1"/>
</dbReference>
<protein>
    <recommendedName>
        <fullName evidence="2">Calponin-homology (CH) domain-containing protein</fullName>
    </recommendedName>
</protein>
<sequence length="1166" mass="127828">MSAGGRAGWRVGGRSEQACHRLPLITDLRTSIGDGYILPTLLEIIGGVSLSCVKINPQTKEERVRNILHCLKFLCRRGVDISGLEPAEIEGGHLKIILHLVGNIRNHFKDTYRPEINGSANHVVGTPAVGSQSIGSPLEHSNWSCDMPGAIRLPGAVPTPFLQQKRDTPNRHGPPDLPGLMTGESDQETKINKPHSNIISTTEIGVNGVAQHGVDERRNHFGMNNNNNTGSVNGGFGAKKSVVIRHPNARPLTDTGTEGHGAPPNSTQRAWTDSPSRLQSSQGNNGVSSTSPSVEDRLRQLISSKQSLASTGSSNGPVGRLNNQGYYGYSPGGGYFHGGGSEVFEDEGEVLVVPPPAARHSTDFEMFMYTDSYGPGYRHLSNENPTQRSQGYVPSRPGEKREGSRADIIRSRPPSAIAFRQPHNNPQVAGAIVRARPSSAAGNMTGSSSYGRDNAGYIPDNGSASTGPAVNGWSKPGGNNESPVKESSNDLRNAWNRLYGSTSQAPPYVSPSMQRASRQQQPLVGTSQQYNQSSSLPPQPSTSRPVSAPSPSHMAAHFHDKGQGHSYLQQGQGIPHTSNHRESPMGQSSSTQGQLDESTSSHQSKTSQDNFNAKSLHVNTNPQYLDNAKTTKLSDSSPSSLSQPSPNSPGSPNYAIGPSSKYPDNPSGRPTSARKPPTLPGRSPIRLDKPGYPQRNVNNIDIAVNNERKQHNVSFPDTSDSVGITPVTRRKHSLSQDLTTALQAASREQSYKLNLSHDISYDQSHHDLSQDFQNQSIFDYSAHPGSESTGSVTPPLPPLSPTNTPPETPCSDDEARNLARSISATNVSFAVRNAGENLPRESRKHRRTSELNLRMDRKSHEHGRKTRSGYKSKGAILRNVNESETETESNQSFDFDIDNTILTIESHDTEQPHPAGDLMTSRENLELRHHMHNLESRYHDIQSHVNIAGGHSSRGHNKGPNVAPPAIGRPRRWSIGSSDTSSFRREAKVKPGKQAHHKHHSREFKNINKRFQRLESHVVTLARSVAHLSSELRTHNTMVNDLESVKRQLAELRDNPSGPFPNMLSGVLTEQQIFREWAPGLTNPKRVNKLTKFFGSEPPLLELFLQKLGYERYVPNFQTEHIGMIELPYMTEDRLEKIGIPMGPRLRILQEAKQCFRHDNVDVYVV</sequence>
<keyword evidence="4" id="KW-1185">Reference proteome</keyword>
<feature type="compositionally biased region" description="Pro residues" evidence="1">
    <location>
        <begin position="794"/>
        <end position="808"/>
    </location>
</feature>
<proteinExistence type="predicted"/>
<dbReference type="InterPro" id="IPR001715">
    <property type="entry name" value="CH_dom"/>
</dbReference>
<accession>A0A9D4KVN1</accession>
<feature type="compositionally biased region" description="Polar residues" evidence="1">
    <location>
        <begin position="440"/>
        <end position="451"/>
    </location>
</feature>
<feature type="compositionally biased region" description="Polar residues" evidence="1">
    <location>
        <begin position="585"/>
        <end position="633"/>
    </location>
</feature>
<evidence type="ECO:0000259" key="2">
    <source>
        <dbReference type="PROSITE" id="PS50021"/>
    </source>
</evidence>
<feature type="compositionally biased region" description="Polar residues" evidence="1">
    <location>
        <begin position="566"/>
        <end position="577"/>
    </location>
</feature>
<feature type="region of interest" description="Disordered" evidence="1">
    <location>
        <begin position="380"/>
        <end position="407"/>
    </location>
</feature>
<feature type="region of interest" description="Disordered" evidence="1">
    <location>
        <begin position="160"/>
        <end position="190"/>
    </location>
</feature>
<dbReference type="AlphaFoldDB" id="A0A9D4KVN1"/>
<gene>
    <name evidence="3" type="ORF">DPMN_089274</name>
</gene>
<dbReference type="InterPro" id="IPR013761">
    <property type="entry name" value="SAM/pointed_sf"/>
</dbReference>
<name>A0A9D4KVN1_DREPO</name>
<feature type="region of interest" description="Disordered" evidence="1">
    <location>
        <begin position="437"/>
        <end position="696"/>
    </location>
</feature>
<evidence type="ECO:0000313" key="4">
    <source>
        <dbReference type="Proteomes" id="UP000828390"/>
    </source>
</evidence>
<reference evidence="3" key="2">
    <citation type="submission" date="2020-11" db="EMBL/GenBank/DDBJ databases">
        <authorList>
            <person name="McCartney M.A."/>
            <person name="Auch B."/>
            <person name="Kono T."/>
            <person name="Mallez S."/>
            <person name="Becker A."/>
            <person name="Gohl D.M."/>
            <person name="Silverstein K.A.T."/>
            <person name="Koren S."/>
            <person name="Bechman K.B."/>
            <person name="Herman A."/>
            <person name="Abrahante J.E."/>
            <person name="Garbe J."/>
        </authorList>
    </citation>
    <scope>NUCLEOTIDE SEQUENCE</scope>
    <source>
        <strain evidence="3">Duluth1</strain>
        <tissue evidence="3">Whole animal</tissue>
    </source>
</reference>
<comment type="caution">
    <text evidence="3">The sequence shown here is derived from an EMBL/GenBank/DDBJ whole genome shotgun (WGS) entry which is preliminary data.</text>
</comment>
<feature type="domain" description="Calponin-homology (CH)" evidence="2">
    <location>
        <begin position="1"/>
        <end position="109"/>
    </location>
</feature>